<protein>
    <submittedName>
        <fullName evidence="2">PAS domain-containing protein</fullName>
    </submittedName>
</protein>
<dbReference type="Pfam" id="PF07310">
    <property type="entry name" value="PAS_5"/>
    <property type="match status" value="1"/>
</dbReference>
<name>A0A7Z0I1H2_9RHOB</name>
<gene>
    <name evidence="2" type="ORF">HUK65_14410</name>
</gene>
<evidence type="ECO:0000256" key="1">
    <source>
        <dbReference type="SAM" id="MobiDB-lite"/>
    </source>
</evidence>
<sequence>MTDLSANTPPSPTNPFADGTATPEVIEGFPQVTCVLRNWATLKGDRLAPRRSEIDPRPIASALSQTFIAALVAPRVARMRIAGTGLHDLMGMDVRGMPLTVFFNGHAREEVMRACTHVTQGGHVLLPVCTEKAVGQPPMDGLLALLPLSSDGSRIDLVLGILETSGQIGTAPRRFQLRSPLRAPKATALPRTRPLIPALRDQMTGPASAETPLSGAAAAGRRAAFRVIPGGRSD</sequence>
<organism evidence="2 3">
    <name type="scientific">Rhabdonatronobacter sediminivivens</name>
    <dbReference type="NCBI Taxonomy" id="2743469"/>
    <lineage>
        <taxon>Bacteria</taxon>
        <taxon>Pseudomonadati</taxon>
        <taxon>Pseudomonadota</taxon>
        <taxon>Alphaproteobacteria</taxon>
        <taxon>Rhodobacterales</taxon>
        <taxon>Paracoccaceae</taxon>
        <taxon>Rhabdonatronobacter</taxon>
    </lineage>
</organism>
<proteinExistence type="predicted"/>
<reference evidence="2 3" key="1">
    <citation type="journal article" date="2000" name="Arch. Microbiol.">
        <title>Rhodobaca bogoriensis gen. nov. and sp. nov., an alkaliphilic purple nonsulfur bacterium from African Rift Valley soda lakes.</title>
        <authorList>
            <person name="Milford A.D."/>
            <person name="Achenbach L.A."/>
            <person name="Jung D.O."/>
            <person name="Madigan M.T."/>
        </authorList>
    </citation>
    <scope>NUCLEOTIDE SEQUENCE [LARGE SCALE GENOMIC DNA]</scope>
    <source>
        <strain evidence="2 3">2376</strain>
    </source>
</reference>
<evidence type="ECO:0000313" key="3">
    <source>
        <dbReference type="Proteomes" id="UP000529417"/>
    </source>
</evidence>
<accession>A0A7Z0I1H2</accession>
<dbReference type="Proteomes" id="UP000529417">
    <property type="component" value="Unassembled WGS sequence"/>
</dbReference>
<dbReference type="InterPro" id="IPR009922">
    <property type="entry name" value="DUF1457"/>
</dbReference>
<evidence type="ECO:0000313" key="2">
    <source>
        <dbReference type="EMBL" id="NYS26184.1"/>
    </source>
</evidence>
<keyword evidence="3" id="KW-1185">Reference proteome</keyword>
<comment type="caution">
    <text evidence="2">The sequence shown here is derived from an EMBL/GenBank/DDBJ whole genome shotgun (WGS) entry which is preliminary data.</text>
</comment>
<feature type="region of interest" description="Disordered" evidence="1">
    <location>
        <begin position="1"/>
        <end position="22"/>
    </location>
</feature>
<dbReference type="EMBL" id="JACBXS010000035">
    <property type="protein sequence ID" value="NYS26184.1"/>
    <property type="molecule type" value="Genomic_DNA"/>
</dbReference>
<dbReference type="RefSeq" id="WP_179906977.1">
    <property type="nucleotide sequence ID" value="NZ_JACBXS010000035.1"/>
</dbReference>
<dbReference type="AlphaFoldDB" id="A0A7Z0I1H2"/>